<name>A0A840RJG0_9NEIS</name>
<feature type="domain" description="Endonuclease GajA/Old nuclease/RecF-like AAA" evidence="2">
    <location>
        <begin position="170"/>
        <end position="242"/>
    </location>
</feature>
<dbReference type="InterPro" id="IPR041685">
    <property type="entry name" value="AAA_GajA/Old/RecF-like"/>
</dbReference>
<dbReference type="Pfam" id="PF12476">
    <property type="entry name" value="DUF3696"/>
    <property type="match status" value="1"/>
</dbReference>
<dbReference type="Gene3D" id="3.40.50.300">
    <property type="entry name" value="P-loop containing nucleotide triphosphate hydrolases"/>
    <property type="match status" value="1"/>
</dbReference>
<sequence length="313" mass="34345">MQLNGPFGLQLGTAESVRNWDSDDAIKLQLVEGEDISSWHFGASSEEALYLTIENKPDFVPSSFSGRPRAFTYLCAERLGPRSVLGASPCPDDTLEIGVHGEYCAQMVATMGNSPLQNVARQHPDAEMGGASLLKYEVEKWIGEIAKPIEIDAIRYPGTTVNSMRFRTSGEAWVHAPNMGFGISYALPIILAGLTAQDNGLLIVENPEAHLHPAGQSRMGAFLAWLAGCGIQVILETHSDHVLNGVRRAIGEHHYLTHDNAITHFFGPDADNLPTTYELSFLSDGSISHWPQGFFDQYQIDIASLGQIRRKRN</sequence>
<dbReference type="InterPro" id="IPR051396">
    <property type="entry name" value="Bact_Antivir_Def_Nuclease"/>
</dbReference>
<dbReference type="Pfam" id="PF13175">
    <property type="entry name" value="AAA_15"/>
    <property type="match status" value="1"/>
</dbReference>
<evidence type="ECO:0000259" key="2">
    <source>
        <dbReference type="Pfam" id="PF13175"/>
    </source>
</evidence>
<dbReference type="AlphaFoldDB" id="A0A840RJG0"/>
<dbReference type="PANTHER" id="PTHR43581">
    <property type="entry name" value="ATP/GTP PHOSPHATASE"/>
    <property type="match status" value="1"/>
</dbReference>
<evidence type="ECO:0000259" key="1">
    <source>
        <dbReference type="Pfam" id="PF12476"/>
    </source>
</evidence>
<dbReference type="Proteomes" id="UP000543030">
    <property type="component" value="Unassembled WGS sequence"/>
</dbReference>
<dbReference type="RefSeq" id="WP_308419175.1">
    <property type="nucleotide sequence ID" value="NZ_JACHHN010000007.1"/>
</dbReference>
<gene>
    <name evidence="3" type="ORF">HNQ50_003364</name>
</gene>
<dbReference type="InterPro" id="IPR022532">
    <property type="entry name" value="DUF3696"/>
</dbReference>
<dbReference type="PANTHER" id="PTHR43581:SF2">
    <property type="entry name" value="EXCINUCLEASE ATPASE SUBUNIT"/>
    <property type="match status" value="1"/>
</dbReference>
<proteinExistence type="predicted"/>
<reference evidence="3 4" key="1">
    <citation type="submission" date="2020-08" db="EMBL/GenBank/DDBJ databases">
        <title>Genomic Encyclopedia of Type Strains, Phase IV (KMG-IV): sequencing the most valuable type-strain genomes for metagenomic binning, comparative biology and taxonomic classification.</title>
        <authorList>
            <person name="Goeker M."/>
        </authorList>
    </citation>
    <scope>NUCLEOTIDE SEQUENCE [LARGE SCALE GENOMIC DNA]</scope>
    <source>
        <strain evidence="3 4">DSM 18233</strain>
    </source>
</reference>
<comment type="caution">
    <text evidence="3">The sequence shown here is derived from an EMBL/GenBank/DDBJ whole genome shotgun (WGS) entry which is preliminary data.</text>
</comment>
<evidence type="ECO:0000313" key="3">
    <source>
        <dbReference type="EMBL" id="MBB5192620.1"/>
    </source>
</evidence>
<keyword evidence="4" id="KW-1185">Reference proteome</keyword>
<organism evidence="3 4">
    <name type="scientific">Silvimonas terrae</name>
    <dbReference type="NCBI Taxonomy" id="300266"/>
    <lineage>
        <taxon>Bacteria</taxon>
        <taxon>Pseudomonadati</taxon>
        <taxon>Pseudomonadota</taxon>
        <taxon>Betaproteobacteria</taxon>
        <taxon>Neisseriales</taxon>
        <taxon>Chitinibacteraceae</taxon>
        <taxon>Silvimonas</taxon>
    </lineage>
</organism>
<protein>
    <submittedName>
        <fullName evidence="3">Putative ATPase</fullName>
    </submittedName>
</protein>
<feature type="domain" description="DUF3696" evidence="1">
    <location>
        <begin position="257"/>
        <end position="305"/>
    </location>
</feature>
<dbReference type="SUPFAM" id="SSF52540">
    <property type="entry name" value="P-loop containing nucleoside triphosphate hydrolases"/>
    <property type="match status" value="1"/>
</dbReference>
<dbReference type="EMBL" id="JACHHN010000007">
    <property type="protein sequence ID" value="MBB5192620.1"/>
    <property type="molecule type" value="Genomic_DNA"/>
</dbReference>
<evidence type="ECO:0000313" key="4">
    <source>
        <dbReference type="Proteomes" id="UP000543030"/>
    </source>
</evidence>
<dbReference type="InterPro" id="IPR027417">
    <property type="entry name" value="P-loop_NTPase"/>
</dbReference>
<accession>A0A840RJG0</accession>